<dbReference type="InterPro" id="IPR005162">
    <property type="entry name" value="Retrotrans_gag_dom"/>
</dbReference>
<evidence type="ECO:0000256" key="1">
    <source>
        <dbReference type="SAM" id="MobiDB-lite"/>
    </source>
</evidence>
<evidence type="ECO:0000313" key="5">
    <source>
        <dbReference type="RefSeq" id="XP_071924910.1"/>
    </source>
</evidence>
<dbReference type="RefSeq" id="XP_071924909.1">
    <property type="nucleotide sequence ID" value="XM_072068808.1"/>
</dbReference>
<evidence type="ECO:0000313" key="6">
    <source>
        <dbReference type="RefSeq" id="XP_071924911.1"/>
    </source>
</evidence>
<feature type="compositionally biased region" description="Low complexity" evidence="1">
    <location>
        <begin position="422"/>
        <end position="433"/>
    </location>
</feature>
<dbReference type="RefSeq" id="XP_071924911.1">
    <property type="nucleotide sequence ID" value="XM_072068810.1"/>
</dbReference>
<evidence type="ECO:0000313" key="4">
    <source>
        <dbReference type="RefSeq" id="XP_071924909.1"/>
    </source>
</evidence>
<protein>
    <recommendedName>
        <fullName evidence="2">Retrotransposon gag domain-containing protein</fullName>
    </recommendedName>
</protein>
<evidence type="ECO:0000313" key="7">
    <source>
        <dbReference type="RefSeq" id="XP_071924912.1"/>
    </source>
</evidence>
<dbReference type="GeneID" id="140015972"/>
<dbReference type="PANTHER" id="PTHR33223:SF8">
    <property type="entry name" value="OS04G0172440 PROTEIN"/>
    <property type="match status" value="1"/>
</dbReference>
<feature type="domain" description="Retrotransposon gag" evidence="2">
    <location>
        <begin position="244"/>
        <end position="333"/>
    </location>
</feature>
<sequence length="656" mass="74484">MSTHPESSDRPATTSATNLANLGAQLSEVLNRFNELSIEMMAQRRVIDQLVTGGASGEQQHEPLPPGQSEPILLPYTQASVTSQVINPSEEAFTYPTHGPQPTYVPHIQINPSHAQIPQNYPPITMSMPFEPQGPHYYSTAEPFTLDTAAQGKAEAGESSAPVDKNLLKRLDKFEEFIRKNQGLSKQGSLDYNDLCLFPDMQLPMGFKAPKFSKYDGTGNPKTHLRMFANKLGKPIDDENLPVRLFPESLEGDALDWYSNLKPEDMRSWMDLSTAFMRQYKYNCELAPTRATLEGTKRKPSEDHKTYAKRWRKLAAKVEPPMTENEIVRTFIKAHDPPYFEKIFRMTGCSFAEIVNKLEEFDEFVKAGKIVSVSTLKMQLETLQGQNDSGKKSQSKGKEEETAFVGDQGPSARPRFSNRLAYSSPYPYYPNSRPIHHTTINHSRPRPNYPNVLTPPFQNPQPNLQTRPRPSFNPRPIPPPSPNYYYQQTSDTQNSTSHRTFTNLSRPVDQLYEQLKAVGKIGVIPPKIYSKRFPSDYDPQAVCAYHSGAPEHSTNDCRALKHEIQDMIEFGEIKFDGSDLTNVNLNFKMKGVGEETFKNVSKKPEWSKRSSSRIRIEIRNKKQLNTVHHGQYDRKDWSMITLKGSNQDHSDEKAKH</sequence>
<gene>
    <name evidence="5" type="primary">LOC140015972</name>
    <name evidence="4" type="synonym">LOC140015971</name>
    <name evidence="6" type="synonym">LOC140015973</name>
    <name evidence="7" type="synonym">LOC140015974</name>
    <name evidence="8" type="synonym">LOC140015975</name>
</gene>
<evidence type="ECO:0000313" key="3">
    <source>
        <dbReference type="Proteomes" id="UP001652660"/>
    </source>
</evidence>
<dbReference type="RefSeq" id="XP_071924912.1">
    <property type="nucleotide sequence ID" value="XM_072068811.1"/>
</dbReference>
<reference evidence="4 5" key="1">
    <citation type="submission" date="2025-05" db="UniProtKB">
        <authorList>
            <consortium name="RefSeq"/>
        </authorList>
    </citation>
    <scope>IDENTIFICATION</scope>
    <source>
        <tissue evidence="4 5">Leaves</tissue>
    </source>
</reference>
<feature type="region of interest" description="Disordered" evidence="1">
    <location>
        <begin position="384"/>
        <end position="482"/>
    </location>
</feature>
<proteinExistence type="predicted"/>
<keyword evidence="3" id="KW-1185">Reference proteome</keyword>
<accession>A0ABM4VZF4</accession>
<feature type="compositionally biased region" description="Pro residues" evidence="1">
    <location>
        <begin position="471"/>
        <end position="482"/>
    </location>
</feature>
<dbReference type="PANTHER" id="PTHR33223">
    <property type="entry name" value="CCHC-TYPE DOMAIN-CONTAINING PROTEIN"/>
    <property type="match status" value="1"/>
</dbReference>
<name>A0ABM4VZF4_COFAR</name>
<evidence type="ECO:0000259" key="2">
    <source>
        <dbReference type="Pfam" id="PF03732"/>
    </source>
</evidence>
<organism evidence="3 5">
    <name type="scientific">Coffea arabica</name>
    <name type="common">Arabian coffee</name>
    <dbReference type="NCBI Taxonomy" id="13443"/>
    <lineage>
        <taxon>Eukaryota</taxon>
        <taxon>Viridiplantae</taxon>
        <taxon>Streptophyta</taxon>
        <taxon>Embryophyta</taxon>
        <taxon>Tracheophyta</taxon>
        <taxon>Spermatophyta</taxon>
        <taxon>Magnoliopsida</taxon>
        <taxon>eudicotyledons</taxon>
        <taxon>Gunneridae</taxon>
        <taxon>Pentapetalae</taxon>
        <taxon>asterids</taxon>
        <taxon>lamiids</taxon>
        <taxon>Gentianales</taxon>
        <taxon>Rubiaceae</taxon>
        <taxon>Ixoroideae</taxon>
        <taxon>Gardenieae complex</taxon>
        <taxon>Bertiereae - Coffeeae clade</taxon>
        <taxon>Coffeeae</taxon>
        <taxon>Coffea</taxon>
    </lineage>
</organism>
<dbReference type="RefSeq" id="XP_071924913.1">
    <property type="nucleotide sequence ID" value="XM_072068812.1"/>
</dbReference>
<evidence type="ECO:0000313" key="8">
    <source>
        <dbReference type="RefSeq" id="XP_071924913.1"/>
    </source>
</evidence>
<dbReference type="Pfam" id="PF03732">
    <property type="entry name" value="Retrotrans_gag"/>
    <property type="match status" value="1"/>
</dbReference>
<dbReference type="RefSeq" id="XP_071924910.1">
    <property type="nucleotide sequence ID" value="XM_072068809.1"/>
</dbReference>
<dbReference type="Proteomes" id="UP001652660">
    <property type="component" value="Chromosome 10c"/>
</dbReference>